<reference evidence="3 4" key="1">
    <citation type="submission" date="2023-10" db="EMBL/GenBank/DDBJ databases">
        <title>Complete genome sequence of a Sphingomonadaceae bacterium.</title>
        <authorList>
            <person name="Yan C."/>
        </authorList>
    </citation>
    <scope>NUCLEOTIDE SEQUENCE [LARGE SCALE GENOMIC DNA]</scope>
    <source>
        <strain evidence="3 4">SCSIO 66989</strain>
    </source>
</reference>
<proteinExistence type="predicted"/>
<dbReference type="PROSITE" id="PS51257">
    <property type="entry name" value="PROKAR_LIPOPROTEIN"/>
    <property type="match status" value="1"/>
</dbReference>
<dbReference type="RefSeq" id="WP_317082856.1">
    <property type="nucleotide sequence ID" value="NZ_CP136594.1"/>
</dbReference>
<organism evidence="3 4">
    <name type="scientific">Alterisphingorhabdus coralli</name>
    <dbReference type="NCBI Taxonomy" id="3071408"/>
    <lineage>
        <taxon>Bacteria</taxon>
        <taxon>Pseudomonadati</taxon>
        <taxon>Pseudomonadota</taxon>
        <taxon>Alphaproteobacteria</taxon>
        <taxon>Sphingomonadales</taxon>
        <taxon>Sphingomonadaceae</taxon>
        <taxon>Alterisphingorhabdus (ex Yan et al. 2024)</taxon>
    </lineage>
</organism>
<dbReference type="AlphaFoldDB" id="A0AA97F9V5"/>
<evidence type="ECO:0008006" key="5">
    <source>
        <dbReference type="Google" id="ProtNLM"/>
    </source>
</evidence>
<keyword evidence="4" id="KW-1185">Reference proteome</keyword>
<evidence type="ECO:0000256" key="1">
    <source>
        <dbReference type="SAM" id="MobiDB-lite"/>
    </source>
</evidence>
<dbReference type="KEGG" id="acoa:RB602_03115"/>
<protein>
    <recommendedName>
        <fullName evidence="5">Lipoprotein</fullName>
    </recommendedName>
</protein>
<feature type="region of interest" description="Disordered" evidence="1">
    <location>
        <begin position="225"/>
        <end position="272"/>
    </location>
</feature>
<sequence>MALRQMKFGVIAVLTAIVAACTATAPPPVVVAPKPPPVFVPPPQPVPPMGATASMAIPPVGADGLRLTPNRGIGPLETLWHFRAAYNVAALNCQDSIYLSMADEYNQFLKTHRRELTRANRAIESKYRRDHGGNYRRVRDTHSTRVYNFFALPPVRKEFCNNAYRLGQQASTVPSAELVGFAATALPELESIFNRFFTAYEQYERDLAAWNATYGQGAQRMQAADGMNGTLGQPMQSNPFGPTAPTTAAPTTAAPTNTTGADTTGGQQGPQG</sequence>
<gene>
    <name evidence="3" type="ORF">RB602_03115</name>
</gene>
<name>A0AA97F9V5_9SPHN</name>
<accession>A0AA97F9V5</accession>
<dbReference type="Proteomes" id="UP001302429">
    <property type="component" value="Chromosome"/>
</dbReference>
<evidence type="ECO:0000256" key="2">
    <source>
        <dbReference type="SAM" id="SignalP"/>
    </source>
</evidence>
<dbReference type="EMBL" id="CP136594">
    <property type="protein sequence ID" value="WOE75717.1"/>
    <property type="molecule type" value="Genomic_DNA"/>
</dbReference>
<evidence type="ECO:0000313" key="4">
    <source>
        <dbReference type="Proteomes" id="UP001302429"/>
    </source>
</evidence>
<evidence type="ECO:0000313" key="3">
    <source>
        <dbReference type="EMBL" id="WOE75717.1"/>
    </source>
</evidence>
<feature type="signal peptide" evidence="2">
    <location>
        <begin position="1"/>
        <end position="25"/>
    </location>
</feature>
<keyword evidence="2" id="KW-0732">Signal</keyword>
<feature type="compositionally biased region" description="Low complexity" evidence="1">
    <location>
        <begin position="239"/>
        <end position="265"/>
    </location>
</feature>
<feature type="chain" id="PRO_5041649251" description="Lipoprotein" evidence="2">
    <location>
        <begin position="26"/>
        <end position="272"/>
    </location>
</feature>